<sequence>MFTSFKKIPPRISPTNSDDPLRTKPFLFYIHPSRTTYSLSLPWELPGTQPHHPGILQLSSGASLGLQENPSLKYPCLDVLPHKQPFLSYLHSSRTTYSLSLPATLAVGCNHNLNTQGGAHNSATVFWSPREEVK</sequence>
<dbReference type="Proteomes" id="UP001054945">
    <property type="component" value="Unassembled WGS sequence"/>
</dbReference>
<proteinExistence type="predicted"/>
<comment type="caution">
    <text evidence="1">The sequence shown here is derived from an EMBL/GenBank/DDBJ whole genome shotgun (WGS) entry which is preliminary data.</text>
</comment>
<evidence type="ECO:0000313" key="2">
    <source>
        <dbReference type="Proteomes" id="UP001054945"/>
    </source>
</evidence>
<dbReference type="EMBL" id="BPLR01006859">
    <property type="protein sequence ID" value="GIY12858.1"/>
    <property type="molecule type" value="Genomic_DNA"/>
</dbReference>
<dbReference type="AlphaFoldDB" id="A0AAV4QYR6"/>
<organism evidence="1 2">
    <name type="scientific">Caerostris extrusa</name>
    <name type="common">Bark spider</name>
    <name type="synonym">Caerostris bankana</name>
    <dbReference type="NCBI Taxonomy" id="172846"/>
    <lineage>
        <taxon>Eukaryota</taxon>
        <taxon>Metazoa</taxon>
        <taxon>Ecdysozoa</taxon>
        <taxon>Arthropoda</taxon>
        <taxon>Chelicerata</taxon>
        <taxon>Arachnida</taxon>
        <taxon>Araneae</taxon>
        <taxon>Araneomorphae</taxon>
        <taxon>Entelegynae</taxon>
        <taxon>Araneoidea</taxon>
        <taxon>Araneidae</taxon>
        <taxon>Caerostris</taxon>
    </lineage>
</organism>
<accession>A0AAV4QYR6</accession>
<protein>
    <submittedName>
        <fullName evidence="1">Uncharacterized protein</fullName>
    </submittedName>
</protein>
<keyword evidence="2" id="KW-1185">Reference proteome</keyword>
<reference evidence="1 2" key="1">
    <citation type="submission" date="2021-06" db="EMBL/GenBank/DDBJ databases">
        <title>Caerostris extrusa draft genome.</title>
        <authorList>
            <person name="Kono N."/>
            <person name="Arakawa K."/>
        </authorList>
    </citation>
    <scope>NUCLEOTIDE SEQUENCE [LARGE SCALE GENOMIC DNA]</scope>
</reference>
<gene>
    <name evidence="1" type="ORF">CEXT_328981</name>
</gene>
<evidence type="ECO:0000313" key="1">
    <source>
        <dbReference type="EMBL" id="GIY12858.1"/>
    </source>
</evidence>
<name>A0AAV4QYR6_CAEEX</name>